<dbReference type="PANTHER" id="PTHR47505">
    <property type="entry name" value="DNA UTILIZATION PROTEIN YHGH"/>
    <property type="match status" value="1"/>
</dbReference>
<dbReference type="SUPFAM" id="SSF53271">
    <property type="entry name" value="PRTase-like"/>
    <property type="match status" value="1"/>
</dbReference>
<dbReference type="InterPro" id="IPR000836">
    <property type="entry name" value="PRTase_dom"/>
</dbReference>
<sequence length="242" mass="26168">MNVVFPVRTQVCLLCDRPMQPVALMSGSRPPGAGEDSAPPERVCLFCIQDTRYAMGDAKPRSISVSGRQLPVYPAMPYEGLARTAIRKWKYDGVLALTPWFGDQIASVVRRIAARYPVDAMTPVPTSVDRWRKRGYHHVGLLAQDVARKSGVAVLDALVRHQDMGRGFTQSQTAKSAAERRRSLVGAYEARAGMAVAGRRILLVDDVVTTGATMECCARALLAAGAADVICAAISVVERGRA</sequence>
<evidence type="ECO:0000313" key="3">
    <source>
        <dbReference type="EMBL" id="MDQ0191095.1"/>
    </source>
</evidence>
<evidence type="ECO:0000256" key="1">
    <source>
        <dbReference type="ARBA" id="ARBA00008007"/>
    </source>
</evidence>
<reference evidence="3 4" key="1">
    <citation type="submission" date="2023-07" db="EMBL/GenBank/DDBJ databases">
        <title>Genomic Encyclopedia of Type Strains, Phase IV (KMG-IV): sequencing the most valuable type-strain genomes for metagenomic binning, comparative biology and taxonomic classification.</title>
        <authorList>
            <person name="Goeker M."/>
        </authorList>
    </citation>
    <scope>NUCLEOTIDE SEQUENCE [LARGE SCALE GENOMIC DNA]</scope>
    <source>
        <strain evidence="3 4">DSM 4006</strain>
    </source>
</reference>
<dbReference type="Pfam" id="PF00156">
    <property type="entry name" value="Pribosyltran"/>
    <property type="match status" value="1"/>
</dbReference>
<gene>
    <name evidence="3" type="ORF">J2S03_002963</name>
</gene>
<dbReference type="Proteomes" id="UP001232973">
    <property type="component" value="Unassembled WGS sequence"/>
</dbReference>
<comment type="similarity">
    <text evidence="1">Belongs to the ComF/GntX family.</text>
</comment>
<keyword evidence="4" id="KW-1185">Reference proteome</keyword>
<protein>
    <submittedName>
        <fullName evidence="3">ComF family protein</fullName>
    </submittedName>
</protein>
<dbReference type="InterPro" id="IPR051910">
    <property type="entry name" value="ComF/GntX_DNA_util-trans"/>
</dbReference>
<evidence type="ECO:0000313" key="4">
    <source>
        <dbReference type="Proteomes" id="UP001232973"/>
    </source>
</evidence>
<dbReference type="PANTHER" id="PTHR47505:SF1">
    <property type="entry name" value="DNA UTILIZATION PROTEIN YHGH"/>
    <property type="match status" value="1"/>
</dbReference>
<proteinExistence type="inferred from homology"/>
<organism evidence="3 4">
    <name type="scientific">Alicyclobacillus cycloheptanicus</name>
    <dbReference type="NCBI Taxonomy" id="1457"/>
    <lineage>
        <taxon>Bacteria</taxon>
        <taxon>Bacillati</taxon>
        <taxon>Bacillota</taxon>
        <taxon>Bacilli</taxon>
        <taxon>Bacillales</taxon>
        <taxon>Alicyclobacillaceae</taxon>
        <taxon>Alicyclobacillus</taxon>
    </lineage>
</organism>
<feature type="domain" description="Phosphoribosyltransferase" evidence="2">
    <location>
        <begin position="159"/>
        <end position="234"/>
    </location>
</feature>
<comment type="caution">
    <text evidence="3">The sequence shown here is derived from an EMBL/GenBank/DDBJ whole genome shotgun (WGS) entry which is preliminary data.</text>
</comment>
<accession>A0ABT9XLB1</accession>
<dbReference type="EMBL" id="JAUSTP010000031">
    <property type="protein sequence ID" value="MDQ0191095.1"/>
    <property type="molecule type" value="Genomic_DNA"/>
</dbReference>
<dbReference type="CDD" id="cd06223">
    <property type="entry name" value="PRTases_typeI"/>
    <property type="match status" value="1"/>
</dbReference>
<name>A0ABT9XLB1_9BACL</name>
<dbReference type="InterPro" id="IPR029057">
    <property type="entry name" value="PRTase-like"/>
</dbReference>
<dbReference type="Gene3D" id="3.40.50.2020">
    <property type="match status" value="1"/>
</dbReference>
<evidence type="ECO:0000259" key="2">
    <source>
        <dbReference type="Pfam" id="PF00156"/>
    </source>
</evidence>